<dbReference type="AlphaFoldDB" id="A0A8T0BBT0"/>
<sequence>MPHKNFDILVKEVIKPPSCKYNDFCKAKRVLSELKAEDISDLKQNLLRRLSAYTKNISCFDDNSTSAIEVSFYHLLTNIKLCAQKHYRESCGTYKKH</sequence>
<evidence type="ECO:0000313" key="1">
    <source>
        <dbReference type="EMBL" id="KAF7702338.1"/>
    </source>
</evidence>
<proteinExistence type="predicted"/>
<organism evidence="1 2">
    <name type="scientific">Silurus meridionalis</name>
    <name type="common">Southern catfish</name>
    <name type="synonym">Silurus soldatovi meridionalis</name>
    <dbReference type="NCBI Taxonomy" id="175797"/>
    <lineage>
        <taxon>Eukaryota</taxon>
        <taxon>Metazoa</taxon>
        <taxon>Chordata</taxon>
        <taxon>Craniata</taxon>
        <taxon>Vertebrata</taxon>
        <taxon>Euteleostomi</taxon>
        <taxon>Actinopterygii</taxon>
        <taxon>Neopterygii</taxon>
        <taxon>Teleostei</taxon>
        <taxon>Ostariophysi</taxon>
        <taxon>Siluriformes</taxon>
        <taxon>Siluridae</taxon>
        <taxon>Silurus</taxon>
    </lineage>
</organism>
<protein>
    <submittedName>
        <fullName evidence="1">Uncharacterized protein</fullName>
    </submittedName>
</protein>
<evidence type="ECO:0000313" key="2">
    <source>
        <dbReference type="Proteomes" id="UP000606274"/>
    </source>
</evidence>
<comment type="caution">
    <text evidence="1">The sequence shown here is derived from an EMBL/GenBank/DDBJ whole genome shotgun (WGS) entry which is preliminary data.</text>
</comment>
<reference evidence="1" key="1">
    <citation type="submission" date="2020-08" db="EMBL/GenBank/DDBJ databases">
        <title>Chromosome-level assembly of Southern catfish (Silurus meridionalis) provides insights into visual adaptation to the nocturnal and benthic lifestyles.</title>
        <authorList>
            <person name="Zhang Y."/>
            <person name="Wang D."/>
            <person name="Peng Z."/>
        </authorList>
    </citation>
    <scope>NUCLEOTIDE SEQUENCE</scope>
    <source>
        <strain evidence="1">SWU-2019-XX</strain>
        <tissue evidence="1">Muscle</tissue>
    </source>
</reference>
<keyword evidence="2" id="KW-1185">Reference proteome</keyword>
<accession>A0A8T0BBT0</accession>
<gene>
    <name evidence="1" type="ORF">HF521_001621</name>
</gene>
<name>A0A8T0BBT0_SILME</name>
<dbReference type="Proteomes" id="UP000606274">
    <property type="component" value="Unassembled WGS sequence"/>
</dbReference>
<dbReference type="EMBL" id="JABFDY010000010">
    <property type="protein sequence ID" value="KAF7702338.1"/>
    <property type="molecule type" value="Genomic_DNA"/>
</dbReference>